<organism evidence="7 8">
    <name type="scientific">Rhodoferax ferrireducens</name>
    <dbReference type="NCBI Taxonomy" id="192843"/>
    <lineage>
        <taxon>Bacteria</taxon>
        <taxon>Pseudomonadati</taxon>
        <taxon>Pseudomonadota</taxon>
        <taxon>Betaproteobacteria</taxon>
        <taxon>Burkholderiales</taxon>
        <taxon>Comamonadaceae</taxon>
        <taxon>Rhodoferax</taxon>
    </lineage>
</organism>
<gene>
    <name evidence="7" type="ORF">BWK72_10285</name>
</gene>
<feature type="domain" description="GtrA/DPMS transmembrane" evidence="6">
    <location>
        <begin position="9"/>
        <end position="128"/>
    </location>
</feature>
<keyword evidence="2 5" id="KW-0812">Transmembrane</keyword>
<comment type="caution">
    <text evidence="7">The sequence shown here is derived from an EMBL/GenBank/DDBJ whole genome shotgun (WGS) entry which is preliminary data.</text>
</comment>
<reference evidence="7 8" key="1">
    <citation type="submission" date="2017-01" db="EMBL/GenBank/DDBJ databases">
        <title>Novel large sulfur bacteria in the metagenomes of groundwater-fed chemosynthetic microbial mats in the Lake Huron basin.</title>
        <authorList>
            <person name="Sharrar A.M."/>
            <person name="Flood B.E."/>
            <person name="Bailey J.V."/>
            <person name="Jones D.S."/>
            <person name="Biddanda B."/>
            <person name="Ruberg S.A."/>
            <person name="Marcus D.N."/>
            <person name="Dick G.J."/>
        </authorList>
    </citation>
    <scope>NUCLEOTIDE SEQUENCE [LARGE SCALE GENOMIC DNA]</scope>
    <source>
        <strain evidence="7">A7</strain>
    </source>
</reference>
<feature type="transmembrane region" description="Helical" evidence="5">
    <location>
        <begin position="105"/>
        <end position="123"/>
    </location>
</feature>
<proteinExistence type="predicted"/>
<keyword evidence="4 5" id="KW-0472">Membrane</keyword>
<evidence type="ECO:0000256" key="5">
    <source>
        <dbReference type="SAM" id="Phobius"/>
    </source>
</evidence>
<evidence type="ECO:0000313" key="7">
    <source>
        <dbReference type="EMBL" id="OQW88119.1"/>
    </source>
</evidence>
<dbReference type="Pfam" id="PF04138">
    <property type="entry name" value="GtrA_DPMS_TM"/>
    <property type="match status" value="1"/>
</dbReference>
<evidence type="ECO:0000256" key="1">
    <source>
        <dbReference type="ARBA" id="ARBA00004141"/>
    </source>
</evidence>
<dbReference type="GO" id="GO:0000271">
    <property type="term" value="P:polysaccharide biosynthetic process"/>
    <property type="evidence" value="ECO:0007669"/>
    <property type="project" value="InterPro"/>
</dbReference>
<evidence type="ECO:0000256" key="4">
    <source>
        <dbReference type="ARBA" id="ARBA00023136"/>
    </source>
</evidence>
<feature type="transmembrane region" description="Helical" evidence="5">
    <location>
        <begin position="33"/>
        <end position="56"/>
    </location>
</feature>
<evidence type="ECO:0000313" key="8">
    <source>
        <dbReference type="Proteomes" id="UP000192505"/>
    </source>
</evidence>
<dbReference type="GO" id="GO:0016020">
    <property type="term" value="C:membrane"/>
    <property type="evidence" value="ECO:0007669"/>
    <property type="project" value="UniProtKB-SubCell"/>
</dbReference>
<comment type="subcellular location">
    <subcellularLocation>
        <location evidence="1">Membrane</location>
        <topology evidence="1">Multi-pass membrane protein</topology>
    </subcellularLocation>
</comment>
<sequence>MAAKQFALFLIGGGVAAGLNWGSRFLFSEFFRFEVAVVLAFLVGLLSGFILMRLFVFNGVGKPIASQVGKYVAVNLFALVQTLVISMVLAHWVLPSFGFVVHAEALAHLVGVLVPVVTSYFGHKLFTFR</sequence>
<evidence type="ECO:0000256" key="2">
    <source>
        <dbReference type="ARBA" id="ARBA00022692"/>
    </source>
</evidence>
<dbReference type="EMBL" id="MTEI01000005">
    <property type="protein sequence ID" value="OQW88119.1"/>
    <property type="molecule type" value="Genomic_DNA"/>
</dbReference>
<evidence type="ECO:0000256" key="3">
    <source>
        <dbReference type="ARBA" id="ARBA00022989"/>
    </source>
</evidence>
<evidence type="ECO:0000259" key="6">
    <source>
        <dbReference type="Pfam" id="PF04138"/>
    </source>
</evidence>
<dbReference type="AlphaFoldDB" id="A0A1W9KUI7"/>
<accession>A0A1W9KUI7</accession>
<protein>
    <recommendedName>
        <fullName evidence="6">GtrA/DPMS transmembrane domain-containing protein</fullName>
    </recommendedName>
</protein>
<name>A0A1W9KUI7_9BURK</name>
<keyword evidence="3 5" id="KW-1133">Transmembrane helix</keyword>
<dbReference type="InterPro" id="IPR007267">
    <property type="entry name" value="GtrA_DPMS_TM"/>
</dbReference>
<dbReference type="Proteomes" id="UP000192505">
    <property type="component" value="Unassembled WGS sequence"/>
</dbReference>
<feature type="transmembrane region" description="Helical" evidence="5">
    <location>
        <begin position="68"/>
        <end position="93"/>
    </location>
</feature>